<organism evidence="9 10">
    <name type="scientific">Suilimivivens aceti</name>
    <dbReference type="NCBI Taxonomy" id="2981774"/>
    <lineage>
        <taxon>Bacteria</taxon>
        <taxon>Bacillati</taxon>
        <taxon>Bacillota</taxon>
        <taxon>Clostridia</taxon>
        <taxon>Lachnospirales</taxon>
        <taxon>Lachnospiraceae</taxon>
        <taxon>Suilimivivens</taxon>
    </lineage>
</organism>
<feature type="transmembrane region" description="Helical" evidence="8">
    <location>
        <begin position="97"/>
        <end position="120"/>
    </location>
</feature>
<reference evidence="9 10" key="1">
    <citation type="journal article" date="2021" name="ISME Commun">
        <title>Automated analysis of genomic sequences facilitates high-throughput and comprehensive description of bacteria.</title>
        <authorList>
            <person name="Hitch T.C.A."/>
        </authorList>
    </citation>
    <scope>NUCLEOTIDE SEQUENCE [LARGE SCALE GENOMIC DNA]</scope>
    <source>
        <strain evidence="9 10">Sanger_18</strain>
    </source>
</reference>
<keyword evidence="6 8" id="KW-1133">Transmembrane helix</keyword>
<gene>
    <name evidence="9" type="ORF">OCV77_06445</name>
</gene>
<dbReference type="Pfam" id="PF02653">
    <property type="entry name" value="BPD_transp_2"/>
    <property type="match status" value="1"/>
</dbReference>
<keyword evidence="5 8" id="KW-0812">Transmembrane</keyword>
<dbReference type="CDD" id="cd06579">
    <property type="entry name" value="TM_PBP1_transp_AraH_like"/>
    <property type="match status" value="1"/>
</dbReference>
<keyword evidence="4" id="KW-0997">Cell inner membrane</keyword>
<evidence type="ECO:0000256" key="7">
    <source>
        <dbReference type="ARBA" id="ARBA00023136"/>
    </source>
</evidence>
<dbReference type="InterPro" id="IPR001851">
    <property type="entry name" value="ABC_transp_permease"/>
</dbReference>
<evidence type="ECO:0000256" key="2">
    <source>
        <dbReference type="ARBA" id="ARBA00022448"/>
    </source>
</evidence>
<evidence type="ECO:0000256" key="4">
    <source>
        <dbReference type="ARBA" id="ARBA00022519"/>
    </source>
</evidence>
<evidence type="ECO:0000256" key="1">
    <source>
        <dbReference type="ARBA" id="ARBA00004651"/>
    </source>
</evidence>
<keyword evidence="2" id="KW-0813">Transport</keyword>
<evidence type="ECO:0000313" key="10">
    <source>
        <dbReference type="Proteomes" id="UP001652432"/>
    </source>
</evidence>
<evidence type="ECO:0000256" key="3">
    <source>
        <dbReference type="ARBA" id="ARBA00022475"/>
    </source>
</evidence>
<dbReference type="PANTHER" id="PTHR32196">
    <property type="entry name" value="ABC TRANSPORTER PERMEASE PROTEIN YPHD-RELATED-RELATED"/>
    <property type="match status" value="1"/>
</dbReference>
<keyword evidence="3" id="KW-1003">Cell membrane</keyword>
<feature type="transmembrane region" description="Helical" evidence="8">
    <location>
        <begin position="256"/>
        <end position="283"/>
    </location>
</feature>
<evidence type="ECO:0000256" key="8">
    <source>
        <dbReference type="SAM" id="Phobius"/>
    </source>
</evidence>
<accession>A0ABT2T1J2</accession>
<feature type="transmembrane region" description="Helical" evidence="8">
    <location>
        <begin position="216"/>
        <end position="235"/>
    </location>
</feature>
<sequence>MKNKQSIIPQFLKKNASFTSIFVALILISIVWSVLTPYYLTLSNFKNICVYVSANGIMAAGLTITLVLGGLDLSQISLMALSGMAAAIGYEHGLRGITLLLVAMLVGIVGGMINGCLITYMGINPFIATLATQLAFRGMAFIVTDGRYISINDTMVRFIGFNSIFGLPSMFWIMILVYLIIGFVMKYTQYGRNIYSVGGSRIASRLSGIPVKKVELVSYIISGLTAGIASILYIAQGSVALNNAGTGSEMDIMTAAILGGLSLSGGKGTVLNTFMGVVLLSVIANGMSLLSISSYYQMLIKGIILIVAVFVDHLREEKN</sequence>
<comment type="caution">
    <text evidence="9">The sequence shown here is derived from an EMBL/GenBank/DDBJ whole genome shotgun (WGS) entry which is preliminary data.</text>
</comment>
<comment type="subcellular location">
    <subcellularLocation>
        <location evidence="1">Cell membrane</location>
        <topology evidence="1">Multi-pass membrane protein</topology>
    </subcellularLocation>
</comment>
<dbReference type="RefSeq" id="WP_262574109.1">
    <property type="nucleotide sequence ID" value="NZ_JAOQKJ010000004.1"/>
</dbReference>
<evidence type="ECO:0000313" key="9">
    <source>
        <dbReference type="EMBL" id="MCU6744136.1"/>
    </source>
</evidence>
<keyword evidence="7 8" id="KW-0472">Membrane</keyword>
<feature type="transmembrane region" description="Helical" evidence="8">
    <location>
        <begin position="295"/>
        <end position="314"/>
    </location>
</feature>
<proteinExistence type="predicted"/>
<protein>
    <submittedName>
        <fullName evidence="9">ABC transporter permease</fullName>
    </submittedName>
</protein>
<feature type="transmembrane region" description="Helical" evidence="8">
    <location>
        <begin position="126"/>
        <end position="143"/>
    </location>
</feature>
<dbReference type="EMBL" id="JAOQKJ010000004">
    <property type="protein sequence ID" value="MCU6744136.1"/>
    <property type="molecule type" value="Genomic_DNA"/>
</dbReference>
<dbReference type="Proteomes" id="UP001652432">
    <property type="component" value="Unassembled WGS sequence"/>
</dbReference>
<evidence type="ECO:0000256" key="5">
    <source>
        <dbReference type="ARBA" id="ARBA00022692"/>
    </source>
</evidence>
<feature type="transmembrane region" description="Helical" evidence="8">
    <location>
        <begin position="164"/>
        <end position="185"/>
    </location>
</feature>
<feature type="transmembrane region" description="Helical" evidence="8">
    <location>
        <begin position="20"/>
        <end position="41"/>
    </location>
</feature>
<evidence type="ECO:0000256" key="6">
    <source>
        <dbReference type="ARBA" id="ARBA00022989"/>
    </source>
</evidence>
<feature type="transmembrane region" description="Helical" evidence="8">
    <location>
        <begin position="48"/>
        <end position="67"/>
    </location>
</feature>
<dbReference type="PANTHER" id="PTHR32196:SF21">
    <property type="entry name" value="ABC TRANSPORTER PERMEASE PROTEIN YPHD-RELATED"/>
    <property type="match status" value="1"/>
</dbReference>
<keyword evidence="10" id="KW-1185">Reference proteome</keyword>
<name>A0ABT2T1J2_9FIRM</name>